<keyword evidence="1" id="KW-1133">Transmembrane helix</keyword>
<keyword evidence="1" id="KW-0472">Membrane</keyword>
<protein>
    <submittedName>
        <fullName evidence="2">Uncharacterized protein</fullName>
    </submittedName>
</protein>
<evidence type="ECO:0000313" key="2">
    <source>
        <dbReference type="EMBL" id="PIN00535.1"/>
    </source>
</evidence>
<evidence type="ECO:0000313" key="3">
    <source>
        <dbReference type="Proteomes" id="UP000231279"/>
    </source>
</evidence>
<dbReference type="Proteomes" id="UP000231279">
    <property type="component" value="Unassembled WGS sequence"/>
</dbReference>
<dbReference type="EMBL" id="NKXS01006904">
    <property type="protein sequence ID" value="PIN00535.1"/>
    <property type="molecule type" value="Genomic_DNA"/>
</dbReference>
<sequence>MLTDYIWQFGCDPLLFLIISSCIVTFTVCTLLPLLPFRLTRVTLPVLRVCLGQPVPSPGKGGGLS</sequence>
<name>A0A2G9G5X0_9LAMI</name>
<reference evidence="3" key="1">
    <citation type="journal article" date="2018" name="Gigascience">
        <title>Genome assembly of the Pink Ipe (Handroanthus impetiginosus, Bignoniaceae), a highly valued, ecologically keystone Neotropical timber forest tree.</title>
        <authorList>
            <person name="Silva-Junior O.B."/>
            <person name="Grattapaglia D."/>
            <person name="Novaes E."/>
            <person name="Collevatti R.G."/>
        </authorList>
    </citation>
    <scope>NUCLEOTIDE SEQUENCE [LARGE SCALE GENOMIC DNA]</scope>
    <source>
        <strain evidence="3">cv. UFG-1</strain>
    </source>
</reference>
<keyword evidence="3" id="KW-1185">Reference proteome</keyword>
<comment type="caution">
    <text evidence="2">The sequence shown here is derived from an EMBL/GenBank/DDBJ whole genome shotgun (WGS) entry which is preliminary data.</text>
</comment>
<feature type="transmembrane region" description="Helical" evidence="1">
    <location>
        <begin position="14"/>
        <end position="35"/>
    </location>
</feature>
<organism evidence="2 3">
    <name type="scientific">Handroanthus impetiginosus</name>
    <dbReference type="NCBI Taxonomy" id="429701"/>
    <lineage>
        <taxon>Eukaryota</taxon>
        <taxon>Viridiplantae</taxon>
        <taxon>Streptophyta</taxon>
        <taxon>Embryophyta</taxon>
        <taxon>Tracheophyta</taxon>
        <taxon>Spermatophyta</taxon>
        <taxon>Magnoliopsida</taxon>
        <taxon>eudicotyledons</taxon>
        <taxon>Gunneridae</taxon>
        <taxon>Pentapetalae</taxon>
        <taxon>asterids</taxon>
        <taxon>lamiids</taxon>
        <taxon>Lamiales</taxon>
        <taxon>Bignoniaceae</taxon>
        <taxon>Crescentiina</taxon>
        <taxon>Tabebuia alliance</taxon>
        <taxon>Handroanthus</taxon>
    </lineage>
</organism>
<accession>A0A2G9G5X0</accession>
<evidence type="ECO:0000256" key="1">
    <source>
        <dbReference type="SAM" id="Phobius"/>
    </source>
</evidence>
<proteinExistence type="predicted"/>
<keyword evidence="1" id="KW-0812">Transmembrane</keyword>
<dbReference type="AlphaFoldDB" id="A0A2G9G5X0"/>
<gene>
    <name evidence="2" type="ORF">CDL12_26963</name>
</gene>